<reference evidence="2" key="1">
    <citation type="journal article" date="2019" name="Int. J. Syst. Evol. Microbiol.">
        <title>The Global Catalogue of Microorganisms (GCM) 10K type strain sequencing project: providing services to taxonomists for standard genome sequencing and annotation.</title>
        <authorList>
            <consortium name="The Broad Institute Genomics Platform"/>
            <consortium name="The Broad Institute Genome Sequencing Center for Infectious Disease"/>
            <person name="Wu L."/>
            <person name="Ma J."/>
        </authorList>
    </citation>
    <scope>NUCLEOTIDE SEQUENCE [LARGE SCALE GENOMIC DNA]</scope>
    <source>
        <strain evidence="2">JCM 17712</strain>
    </source>
</reference>
<name>A0ABP9N1S4_9HYPH</name>
<sequence>MPLFLRHELFQMNAMPQDYQVLLKIFHTKQSFITLYFMYPPHQKGKGLTQHLNISYQQYSH</sequence>
<evidence type="ECO:0000313" key="2">
    <source>
        <dbReference type="Proteomes" id="UP001500864"/>
    </source>
</evidence>
<dbReference type="EMBL" id="BAABIZ010000005">
    <property type="protein sequence ID" value="GAA5106681.1"/>
    <property type="molecule type" value="Genomic_DNA"/>
</dbReference>
<dbReference type="Proteomes" id="UP001500864">
    <property type="component" value="Unassembled WGS sequence"/>
</dbReference>
<comment type="caution">
    <text evidence="1">The sequence shown here is derived from an EMBL/GenBank/DDBJ whole genome shotgun (WGS) entry which is preliminary data.</text>
</comment>
<protein>
    <submittedName>
        <fullName evidence="1">Uncharacterized protein</fullName>
    </submittedName>
</protein>
<keyword evidence="2" id="KW-1185">Reference proteome</keyword>
<proteinExistence type="predicted"/>
<gene>
    <name evidence="1" type="ORF">GCM10023261_07340</name>
</gene>
<evidence type="ECO:0000313" key="1">
    <source>
        <dbReference type="EMBL" id="GAA5106681.1"/>
    </source>
</evidence>
<organism evidence="1 2">
    <name type="scientific">Bartonella jaculi</name>
    <dbReference type="NCBI Taxonomy" id="686226"/>
    <lineage>
        <taxon>Bacteria</taxon>
        <taxon>Pseudomonadati</taxon>
        <taxon>Pseudomonadota</taxon>
        <taxon>Alphaproteobacteria</taxon>
        <taxon>Hyphomicrobiales</taxon>
        <taxon>Bartonellaceae</taxon>
        <taxon>Bartonella</taxon>
    </lineage>
</organism>
<accession>A0ABP9N1S4</accession>